<accession>K4L3J3</accession>
<dbReference type="AlphaFoldDB" id="K4L3J3"/>
<keyword evidence="1" id="KW-0472">Membrane</keyword>
<dbReference type="HOGENOM" id="CLU_2025175_0_0_6"/>
<evidence type="ECO:0000313" key="2">
    <source>
        <dbReference type="EMBL" id="AFV00758.1"/>
    </source>
</evidence>
<dbReference type="KEGG" id="saga:M5M_18145"/>
<sequence>MNEVMADPFVPYMWYSYFAGVAGLMLATWWLFRKYSELAQFCTVTVGAWLLTPVALSPDHPQMAPAFFVFVLDGIFTDQPIARAAWPLAVVWVAALLVSLLLRLAWNRWRKKKAEAPAAEAN</sequence>
<protein>
    <submittedName>
        <fullName evidence="2">Uncharacterized protein</fullName>
    </submittedName>
</protein>
<feature type="transmembrane region" description="Helical" evidence="1">
    <location>
        <begin position="12"/>
        <end position="31"/>
    </location>
</feature>
<dbReference type="EMBL" id="CP003746">
    <property type="protein sequence ID" value="AFV00758.1"/>
    <property type="molecule type" value="Genomic_DNA"/>
</dbReference>
<keyword evidence="1" id="KW-1133">Transmembrane helix</keyword>
<dbReference type="RefSeq" id="WP_015048910.1">
    <property type="nucleotide sequence ID" value="NC_018868.3"/>
</dbReference>
<feature type="transmembrane region" description="Helical" evidence="1">
    <location>
        <begin position="38"/>
        <end position="56"/>
    </location>
</feature>
<proteinExistence type="predicted"/>
<gene>
    <name evidence="2" type="ordered locus">M5M_18145</name>
</gene>
<organism evidence="2 3">
    <name type="scientific">Simiduia agarivorans (strain DSM 21679 / JCM 13881 / BCRC 17597 / SA1)</name>
    <dbReference type="NCBI Taxonomy" id="1117647"/>
    <lineage>
        <taxon>Bacteria</taxon>
        <taxon>Pseudomonadati</taxon>
        <taxon>Pseudomonadota</taxon>
        <taxon>Gammaproteobacteria</taxon>
        <taxon>Cellvibrionales</taxon>
        <taxon>Cellvibrionaceae</taxon>
        <taxon>Simiduia</taxon>
    </lineage>
</organism>
<feature type="transmembrane region" description="Helical" evidence="1">
    <location>
        <begin position="84"/>
        <end position="106"/>
    </location>
</feature>
<keyword evidence="3" id="KW-1185">Reference proteome</keyword>
<reference evidence="2 3" key="1">
    <citation type="journal article" date="2013" name="Genome Announc.">
        <title>Complete genome sequence of Simiduia agarivorans SA1(T), a marine bacterium able to degrade a variety of polysaccharides.</title>
        <authorList>
            <person name="Lin S.Y."/>
            <person name="Shieh W.Y."/>
            <person name="Chen J.S."/>
            <person name="Tang S.L."/>
        </authorList>
    </citation>
    <scope>NUCLEOTIDE SEQUENCE [LARGE SCALE GENOMIC DNA]</scope>
    <source>
        <strain evidence="3">DSM 21679 / JCM 13881 / BCRC 17597 / SA1</strain>
    </source>
</reference>
<dbReference type="STRING" id="1117647.M5M_18145"/>
<evidence type="ECO:0000256" key="1">
    <source>
        <dbReference type="SAM" id="Phobius"/>
    </source>
</evidence>
<evidence type="ECO:0000313" key="3">
    <source>
        <dbReference type="Proteomes" id="UP000000466"/>
    </source>
</evidence>
<keyword evidence="1" id="KW-0812">Transmembrane</keyword>
<dbReference type="Proteomes" id="UP000000466">
    <property type="component" value="Chromosome"/>
</dbReference>
<name>K4L3J3_SIMAS</name>